<evidence type="ECO:0000313" key="2">
    <source>
        <dbReference type="Proteomes" id="UP000694620"/>
    </source>
</evidence>
<accession>A0A8C4XD29</accession>
<name>A0A8C4XD29_ERPCA</name>
<reference evidence="1" key="2">
    <citation type="submission" date="2025-09" db="UniProtKB">
        <authorList>
            <consortium name="Ensembl"/>
        </authorList>
    </citation>
    <scope>IDENTIFICATION</scope>
</reference>
<dbReference type="Proteomes" id="UP000694620">
    <property type="component" value="Unassembled WGS sequence"/>
</dbReference>
<dbReference type="Ensembl" id="ENSECRT00000022487.1">
    <property type="protein sequence ID" value="ENSECRP00000022014.1"/>
    <property type="gene ID" value="ENSECRG00000014883.1"/>
</dbReference>
<dbReference type="AlphaFoldDB" id="A0A8C4XD29"/>
<reference evidence="1" key="1">
    <citation type="submission" date="2025-08" db="UniProtKB">
        <authorList>
            <consortium name="Ensembl"/>
        </authorList>
    </citation>
    <scope>IDENTIFICATION</scope>
</reference>
<keyword evidence="2" id="KW-1185">Reference proteome</keyword>
<evidence type="ECO:0000313" key="1">
    <source>
        <dbReference type="Ensembl" id="ENSECRP00000022014.1"/>
    </source>
</evidence>
<protein>
    <submittedName>
        <fullName evidence="1">Uncharacterized protein</fullName>
    </submittedName>
</protein>
<organism evidence="1 2">
    <name type="scientific">Erpetoichthys calabaricus</name>
    <name type="common">Rope fish</name>
    <name type="synonym">Calamoichthys calabaricus</name>
    <dbReference type="NCBI Taxonomy" id="27687"/>
    <lineage>
        <taxon>Eukaryota</taxon>
        <taxon>Metazoa</taxon>
        <taxon>Chordata</taxon>
        <taxon>Craniata</taxon>
        <taxon>Vertebrata</taxon>
        <taxon>Euteleostomi</taxon>
        <taxon>Actinopterygii</taxon>
        <taxon>Polypteriformes</taxon>
        <taxon>Polypteridae</taxon>
        <taxon>Erpetoichthys</taxon>
    </lineage>
</organism>
<proteinExistence type="predicted"/>
<sequence>MLASSNDIFKSCHSRVVLYLIADFELWSWGHLGRAPTSRQISHNTKLFPFIHNLPNSRLMNI</sequence>